<protein>
    <submittedName>
        <fullName evidence="6">MurR/RpiR family transcriptional regulator</fullName>
    </submittedName>
</protein>
<evidence type="ECO:0000313" key="7">
    <source>
        <dbReference type="Proteomes" id="UP001209318"/>
    </source>
</evidence>
<organism evidence="6 7">
    <name type="scientific">Perspicuibacillus lycopersici</name>
    <dbReference type="NCBI Taxonomy" id="1325689"/>
    <lineage>
        <taxon>Bacteria</taxon>
        <taxon>Bacillati</taxon>
        <taxon>Bacillota</taxon>
        <taxon>Bacilli</taxon>
        <taxon>Bacillales</taxon>
        <taxon>Bacillaceae</taxon>
        <taxon>Perspicuibacillus</taxon>
    </lineage>
</organism>
<dbReference type="CDD" id="cd05013">
    <property type="entry name" value="SIS_RpiR"/>
    <property type="match status" value="1"/>
</dbReference>
<dbReference type="InterPro" id="IPR009057">
    <property type="entry name" value="Homeodomain-like_sf"/>
</dbReference>
<dbReference type="Gene3D" id="1.10.10.10">
    <property type="entry name" value="Winged helix-like DNA-binding domain superfamily/Winged helix DNA-binding domain"/>
    <property type="match status" value="1"/>
</dbReference>
<dbReference type="Pfam" id="PF01380">
    <property type="entry name" value="SIS"/>
    <property type="match status" value="1"/>
</dbReference>
<dbReference type="GO" id="GO:0003700">
    <property type="term" value="F:DNA-binding transcription factor activity"/>
    <property type="evidence" value="ECO:0007669"/>
    <property type="project" value="InterPro"/>
</dbReference>
<dbReference type="InterPro" id="IPR035472">
    <property type="entry name" value="RpiR-like_SIS"/>
</dbReference>
<keyword evidence="3" id="KW-0804">Transcription</keyword>
<dbReference type="GO" id="GO:1901135">
    <property type="term" value="P:carbohydrate derivative metabolic process"/>
    <property type="evidence" value="ECO:0007669"/>
    <property type="project" value="InterPro"/>
</dbReference>
<dbReference type="AlphaFoldDB" id="A0AAE3IVZ3"/>
<dbReference type="SUPFAM" id="SSF46689">
    <property type="entry name" value="Homeodomain-like"/>
    <property type="match status" value="1"/>
</dbReference>
<keyword evidence="7" id="KW-1185">Reference proteome</keyword>
<feature type="domain" description="SIS" evidence="5">
    <location>
        <begin position="118"/>
        <end position="258"/>
    </location>
</feature>
<proteinExistence type="predicted"/>
<dbReference type="Gene3D" id="3.40.50.10490">
    <property type="entry name" value="Glucose-6-phosphate isomerase like protein, domain 1"/>
    <property type="match status" value="1"/>
</dbReference>
<dbReference type="InterPro" id="IPR046348">
    <property type="entry name" value="SIS_dom_sf"/>
</dbReference>
<dbReference type="InterPro" id="IPR000281">
    <property type="entry name" value="HTH_RpiR"/>
</dbReference>
<gene>
    <name evidence="6" type="ORF">OEV98_12740</name>
</gene>
<dbReference type="GO" id="GO:0097367">
    <property type="term" value="F:carbohydrate derivative binding"/>
    <property type="evidence" value="ECO:0007669"/>
    <property type="project" value="InterPro"/>
</dbReference>
<dbReference type="EMBL" id="JAOUSF010000004">
    <property type="protein sequence ID" value="MCU9614404.1"/>
    <property type="molecule type" value="Genomic_DNA"/>
</dbReference>
<dbReference type="InterPro" id="IPR036388">
    <property type="entry name" value="WH-like_DNA-bd_sf"/>
</dbReference>
<dbReference type="PROSITE" id="PS51071">
    <property type="entry name" value="HTH_RPIR"/>
    <property type="match status" value="1"/>
</dbReference>
<dbReference type="GO" id="GO:0003677">
    <property type="term" value="F:DNA binding"/>
    <property type="evidence" value="ECO:0007669"/>
    <property type="project" value="UniProtKB-KW"/>
</dbReference>
<evidence type="ECO:0000259" key="5">
    <source>
        <dbReference type="PROSITE" id="PS51464"/>
    </source>
</evidence>
<dbReference type="PANTHER" id="PTHR30514">
    <property type="entry name" value="GLUCOKINASE"/>
    <property type="match status" value="1"/>
</dbReference>
<comment type="caution">
    <text evidence="6">The sequence shown here is derived from an EMBL/GenBank/DDBJ whole genome shotgun (WGS) entry which is preliminary data.</text>
</comment>
<dbReference type="InterPro" id="IPR047640">
    <property type="entry name" value="RpiR-like"/>
</dbReference>
<evidence type="ECO:0000256" key="3">
    <source>
        <dbReference type="ARBA" id="ARBA00023163"/>
    </source>
</evidence>
<dbReference type="PANTHER" id="PTHR30514:SF21">
    <property type="entry name" value="RPIR-FAMILY TRANSCRIPTIONAL REGULATOR"/>
    <property type="match status" value="1"/>
</dbReference>
<evidence type="ECO:0000256" key="2">
    <source>
        <dbReference type="ARBA" id="ARBA00023125"/>
    </source>
</evidence>
<sequence>MNELLFNIPAEKYQALSETERYLLDYIVRHIEEIANISIVKLSEEASVSTATIVRLMKKIGYDGFTSFKYNIKDKLKPVEHENSIDNIEKKINSAIRKNEQEVLNTIKMLSRGNIEDAIQKIYHAEKIFIFGRGFSEMIGNEMKVKLQLIGKNCEMHNDPNIIKVISKRMKEKEIAIIVSLNGETPELVEACKNLKMKQISTITLTAGVDSSLAKLSEIVLLGYKGAQSFFPDFEVRSRLPLQVISRILLDAYVIRTM</sequence>
<evidence type="ECO:0000259" key="4">
    <source>
        <dbReference type="PROSITE" id="PS51071"/>
    </source>
</evidence>
<dbReference type="Proteomes" id="UP001209318">
    <property type="component" value="Unassembled WGS sequence"/>
</dbReference>
<keyword evidence="2" id="KW-0238">DNA-binding</keyword>
<dbReference type="SUPFAM" id="SSF53697">
    <property type="entry name" value="SIS domain"/>
    <property type="match status" value="1"/>
</dbReference>
<accession>A0AAE3IVZ3</accession>
<dbReference type="RefSeq" id="WP_263073683.1">
    <property type="nucleotide sequence ID" value="NZ_JAOUSF010000004.1"/>
</dbReference>
<dbReference type="PROSITE" id="PS51464">
    <property type="entry name" value="SIS"/>
    <property type="match status" value="1"/>
</dbReference>
<evidence type="ECO:0000256" key="1">
    <source>
        <dbReference type="ARBA" id="ARBA00023015"/>
    </source>
</evidence>
<dbReference type="Pfam" id="PF01418">
    <property type="entry name" value="HTH_6"/>
    <property type="match status" value="1"/>
</dbReference>
<keyword evidence="1" id="KW-0805">Transcription regulation</keyword>
<feature type="domain" description="HTH rpiR-type" evidence="4">
    <location>
        <begin position="3"/>
        <end position="79"/>
    </location>
</feature>
<reference evidence="6" key="1">
    <citation type="submission" date="2022-10" db="EMBL/GenBank/DDBJ databases">
        <title>Description of Fervidibacillus gen. nov. in the family Fervidibacillaceae fam. nov. with two species, Fervidibacillus albus sp. nov., and Fervidibacillus halotolerans sp. nov., isolated from tidal flat sediments.</title>
        <authorList>
            <person name="Kwon K.K."/>
            <person name="Yang S.-H."/>
        </authorList>
    </citation>
    <scope>NUCLEOTIDE SEQUENCE</scope>
    <source>
        <strain evidence="6">JCM 19140</strain>
    </source>
</reference>
<dbReference type="InterPro" id="IPR001347">
    <property type="entry name" value="SIS_dom"/>
</dbReference>
<name>A0AAE3IVZ3_9BACI</name>
<evidence type="ECO:0000313" key="6">
    <source>
        <dbReference type="EMBL" id="MCU9614404.1"/>
    </source>
</evidence>